<proteinExistence type="predicted"/>
<dbReference type="OrthoDB" id="9816206at2"/>
<accession>A0A1I3HZN3</accession>
<dbReference type="PROSITE" id="PS50035">
    <property type="entry name" value="PLD"/>
    <property type="match status" value="1"/>
</dbReference>
<dbReference type="Gene3D" id="3.30.870.10">
    <property type="entry name" value="Endonuclease Chain A"/>
    <property type="match status" value="1"/>
</dbReference>
<feature type="domain" description="PLD phosphodiesterase" evidence="1">
    <location>
        <begin position="253"/>
        <end position="275"/>
    </location>
</feature>
<evidence type="ECO:0000313" key="2">
    <source>
        <dbReference type="EMBL" id="SFI41205.1"/>
    </source>
</evidence>
<name>A0A1I3HZN3_9SPIR</name>
<dbReference type="SUPFAM" id="SSF56024">
    <property type="entry name" value="Phospholipase D/nuclease"/>
    <property type="match status" value="1"/>
</dbReference>
<dbReference type="InterPro" id="IPR018873">
    <property type="entry name" value="KilA-N_DNA-bd_domain"/>
</dbReference>
<dbReference type="Proteomes" id="UP000182737">
    <property type="component" value="Unassembled WGS sequence"/>
</dbReference>
<keyword evidence="3" id="KW-1185">Reference proteome</keyword>
<evidence type="ECO:0000259" key="1">
    <source>
        <dbReference type="PROSITE" id="PS50035"/>
    </source>
</evidence>
<gene>
    <name evidence="2" type="ORF">SAMN04487775_101207</name>
</gene>
<dbReference type="Pfam" id="PF10543">
    <property type="entry name" value="ORF6N"/>
    <property type="match status" value="1"/>
</dbReference>
<evidence type="ECO:0000313" key="3">
    <source>
        <dbReference type="Proteomes" id="UP000182737"/>
    </source>
</evidence>
<reference evidence="3" key="1">
    <citation type="submission" date="2016-10" db="EMBL/GenBank/DDBJ databases">
        <authorList>
            <person name="Varghese N."/>
            <person name="Submissions S."/>
        </authorList>
    </citation>
    <scope>NUCLEOTIDE SEQUENCE [LARGE SCALE GENOMIC DNA]</scope>
    <source>
        <strain evidence="3">XBD1002</strain>
    </source>
</reference>
<sequence length="301" mass="34668">MENEISNLQIEKKIFVIRGVQVMIDRDIAELYGVETKVLNQAVKRNIQRFPQEFMFQLSREEIDSVKSQFVTSRNNIFSGQEGGTRKLPYVFTEQGCAMLSAVLKSDTAVQVSIQIMKAFVSMRHFVQSNSEIFAELKSIRHHQIETDIHLNESDKKIDQLFTLMDKYNVKDTQGIFFQGQIFDAYAKFESFIQAAKKEIVLIDGYVDLSVLQRLAKRQKGVNVTIYTDPKTKLTAQDIQNFNVQYPKLTLNYTTKMHDRFMIIDNKILYHIGASLKDLGKKCFAFEILDASIIPAILQNL</sequence>
<dbReference type="EMBL" id="FORI01000001">
    <property type="protein sequence ID" value="SFI41205.1"/>
    <property type="molecule type" value="Genomic_DNA"/>
</dbReference>
<dbReference type="GO" id="GO:0003824">
    <property type="term" value="F:catalytic activity"/>
    <property type="evidence" value="ECO:0007669"/>
    <property type="project" value="InterPro"/>
</dbReference>
<dbReference type="InterPro" id="IPR001736">
    <property type="entry name" value="PLipase_D/transphosphatidylase"/>
</dbReference>
<dbReference type="RefSeq" id="WP_083425620.1">
    <property type="nucleotide sequence ID" value="NZ_FORI01000001.1"/>
</dbReference>
<organism evidence="2 3">
    <name type="scientific">Treponema bryantii</name>
    <dbReference type="NCBI Taxonomy" id="163"/>
    <lineage>
        <taxon>Bacteria</taxon>
        <taxon>Pseudomonadati</taxon>
        <taxon>Spirochaetota</taxon>
        <taxon>Spirochaetia</taxon>
        <taxon>Spirochaetales</taxon>
        <taxon>Treponemataceae</taxon>
        <taxon>Treponema</taxon>
    </lineage>
</organism>
<protein>
    <submittedName>
        <fullName evidence="2">ORF6N domain-containing protein</fullName>
    </submittedName>
</protein>
<dbReference type="GO" id="GO:0006793">
    <property type="term" value="P:phosphorus metabolic process"/>
    <property type="evidence" value="ECO:0007669"/>
    <property type="project" value="UniProtKB-ARBA"/>
</dbReference>
<dbReference type="AlphaFoldDB" id="A0A1I3HZN3"/>